<dbReference type="InterPro" id="IPR038056">
    <property type="entry name" value="YjbR-like_sf"/>
</dbReference>
<sequence length="134" mass="15486">MKKASNMKYKIVEKILLSKPESWKDFPFGPDVAVFKVKNKMFATLGYNNNIVNMNLKCEPYRAAALRDVYDAVIPGYHMNKLHWNTVILDDSISQKEIKKMIDHSYALVVKGLKKVEKTALLLAYSEEEIFKEL</sequence>
<organism evidence="1">
    <name type="scientific">hydrothermal vent metagenome</name>
    <dbReference type="NCBI Taxonomy" id="652676"/>
    <lineage>
        <taxon>unclassified sequences</taxon>
        <taxon>metagenomes</taxon>
        <taxon>ecological metagenomes</taxon>
    </lineage>
</organism>
<dbReference type="Gene3D" id="3.90.1150.30">
    <property type="match status" value="1"/>
</dbReference>
<proteinExistence type="predicted"/>
<dbReference type="EMBL" id="UOFF01000105">
    <property type="protein sequence ID" value="VAW55733.1"/>
    <property type="molecule type" value="Genomic_DNA"/>
</dbReference>
<dbReference type="AlphaFoldDB" id="A0A3B0WTI4"/>
<dbReference type="PANTHER" id="PTHR35145:SF1">
    <property type="entry name" value="CYTOPLASMIC PROTEIN"/>
    <property type="match status" value="1"/>
</dbReference>
<dbReference type="PANTHER" id="PTHR35145">
    <property type="entry name" value="CYTOPLASMIC PROTEIN-RELATED"/>
    <property type="match status" value="1"/>
</dbReference>
<gene>
    <name evidence="1" type="ORF">MNBD_GAMMA07-1749</name>
</gene>
<dbReference type="Pfam" id="PF04237">
    <property type="entry name" value="YjbR"/>
    <property type="match status" value="1"/>
</dbReference>
<evidence type="ECO:0008006" key="2">
    <source>
        <dbReference type="Google" id="ProtNLM"/>
    </source>
</evidence>
<dbReference type="SUPFAM" id="SSF142906">
    <property type="entry name" value="YjbR-like"/>
    <property type="match status" value="1"/>
</dbReference>
<reference evidence="1" key="1">
    <citation type="submission" date="2018-06" db="EMBL/GenBank/DDBJ databases">
        <authorList>
            <person name="Zhirakovskaya E."/>
        </authorList>
    </citation>
    <scope>NUCLEOTIDE SEQUENCE</scope>
</reference>
<dbReference type="InterPro" id="IPR007351">
    <property type="entry name" value="YjbR"/>
</dbReference>
<accession>A0A3B0WTI4</accession>
<name>A0A3B0WTI4_9ZZZZ</name>
<evidence type="ECO:0000313" key="1">
    <source>
        <dbReference type="EMBL" id="VAW55733.1"/>
    </source>
</evidence>
<protein>
    <recommendedName>
        <fullName evidence="2">MmcQ-like protein</fullName>
    </recommendedName>
</protein>
<dbReference type="InterPro" id="IPR058532">
    <property type="entry name" value="YjbR/MT2646/Rv2570-like"/>
</dbReference>